<dbReference type="CDD" id="cd02809">
    <property type="entry name" value="alpha_hydroxyacid_oxid_FMN"/>
    <property type="match status" value="1"/>
</dbReference>
<dbReference type="RefSeq" id="WP_416204486.1">
    <property type="nucleotide sequence ID" value="NZ_JBBKTX010000001.1"/>
</dbReference>
<evidence type="ECO:0000256" key="2">
    <source>
        <dbReference type="ARBA" id="ARBA00023002"/>
    </source>
</evidence>
<dbReference type="InterPro" id="IPR013785">
    <property type="entry name" value="Aldolase_TIM"/>
</dbReference>
<evidence type="ECO:0000256" key="3">
    <source>
        <dbReference type="ARBA" id="ARBA00024042"/>
    </source>
</evidence>
<dbReference type="PIRSF" id="PIRSF000138">
    <property type="entry name" value="Al-hdrx_acd_dh"/>
    <property type="match status" value="1"/>
</dbReference>
<evidence type="ECO:0000313" key="5">
    <source>
        <dbReference type="EMBL" id="MFK4750945.1"/>
    </source>
</evidence>
<dbReference type="InterPro" id="IPR037396">
    <property type="entry name" value="FMN_HAD"/>
</dbReference>
<dbReference type="EMBL" id="JBBKTX010000001">
    <property type="protein sequence ID" value="MFK4750945.1"/>
    <property type="molecule type" value="Genomic_DNA"/>
</dbReference>
<dbReference type="GO" id="GO:0016491">
    <property type="term" value="F:oxidoreductase activity"/>
    <property type="evidence" value="ECO:0007669"/>
    <property type="project" value="UniProtKB-KW"/>
</dbReference>
<dbReference type="PANTHER" id="PTHR10578">
    <property type="entry name" value="S -2-HYDROXY-ACID OXIDASE-RELATED"/>
    <property type="match status" value="1"/>
</dbReference>
<feature type="domain" description="FMN hydroxy acid dehydrogenase" evidence="4">
    <location>
        <begin position="11"/>
        <end position="369"/>
    </location>
</feature>
<dbReference type="Proteomes" id="UP001620597">
    <property type="component" value="Unassembled WGS sequence"/>
</dbReference>
<proteinExistence type="inferred from homology"/>
<evidence type="ECO:0000313" key="6">
    <source>
        <dbReference type="Proteomes" id="UP001620597"/>
    </source>
</evidence>
<dbReference type="PANTHER" id="PTHR10578:SF143">
    <property type="entry name" value="FMN-DEPENDENT ALPHA-HYDROXY ACID DEHYDROGENASE PB1A11.03"/>
    <property type="match status" value="1"/>
</dbReference>
<dbReference type="Pfam" id="PF01070">
    <property type="entry name" value="FMN_dh"/>
    <property type="match status" value="1"/>
</dbReference>
<comment type="caution">
    <text evidence="5">The sequence shown here is derived from an EMBL/GenBank/DDBJ whole genome shotgun (WGS) entry which is preliminary data.</text>
</comment>
<accession>A0ABW8NDD1</accession>
<dbReference type="PROSITE" id="PS51349">
    <property type="entry name" value="FMN_HYDROXY_ACID_DH_2"/>
    <property type="match status" value="1"/>
</dbReference>
<reference evidence="5 6" key="1">
    <citation type="submission" date="2024-03" db="EMBL/GenBank/DDBJ databases">
        <title>High-quality draft genome sequence of Oceanobacter sp. wDCs-4.</title>
        <authorList>
            <person name="Dong C."/>
        </authorList>
    </citation>
    <scope>NUCLEOTIDE SEQUENCE [LARGE SCALE GENOMIC DNA]</scope>
    <source>
        <strain evidence="6">wDCs-4</strain>
    </source>
</reference>
<dbReference type="Gene3D" id="3.20.20.70">
    <property type="entry name" value="Aldolase class I"/>
    <property type="match status" value="1"/>
</dbReference>
<dbReference type="SUPFAM" id="SSF51395">
    <property type="entry name" value="FMN-linked oxidoreductases"/>
    <property type="match status" value="1"/>
</dbReference>
<gene>
    <name evidence="5" type="ORF">WG929_00845</name>
</gene>
<keyword evidence="2 5" id="KW-0560">Oxidoreductase</keyword>
<organism evidence="5 6">
    <name type="scientific">Oceanobacter antarcticus</name>
    <dbReference type="NCBI Taxonomy" id="3133425"/>
    <lineage>
        <taxon>Bacteria</taxon>
        <taxon>Pseudomonadati</taxon>
        <taxon>Pseudomonadota</taxon>
        <taxon>Gammaproteobacteria</taxon>
        <taxon>Oceanospirillales</taxon>
        <taxon>Oceanospirillaceae</taxon>
        <taxon>Oceanobacter</taxon>
    </lineage>
</organism>
<evidence type="ECO:0000256" key="1">
    <source>
        <dbReference type="ARBA" id="ARBA00001917"/>
    </source>
</evidence>
<keyword evidence="6" id="KW-1185">Reference proteome</keyword>
<sequence>MTHIQQPHLSHIPADLVAIHDYEHRAAEFIRHDILEYIASGCADDLTMQRNRQRLDDIPLQARLLQDFQQANTHTTLFGQPLAHPLLLGPVAHQQLVHPAGELATAEAAAAMATPMVVSTLASTTLETIASHHQGALWFQLYWQHDRSNSLALVQRAERSGYQVLVITLDAPVNGLRNRPQRAKFQLPDGVIEANLQHQPRPAQRTLSAEQSIILNGIMADAPTLDDLLWLRQQTRLPIVIKGVINPADAVALQAAGFDGLIVSNHGGRTLDGLPASIDALPAIRCAVGADFPVLMDSGIRRGTDVFKALALGANAVLVGRPQLYALAVAGALGVAHMLKILQDELEMTMALAGCPTIAHIQADALADR</sequence>
<dbReference type="EC" id="1.-.-.-" evidence="5"/>
<comment type="similarity">
    <text evidence="3">Belongs to the FMN-dependent alpha-hydroxy acid dehydrogenase family.</text>
</comment>
<dbReference type="InterPro" id="IPR000262">
    <property type="entry name" value="FMN-dep_DH"/>
</dbReference>
<comment type="cofactor">
    <cofactor evidence="1">
        <name>FMN</name>
        <dbReference type="ChEBI" id="CHEBI:58210"/>
    </cofactor>
</comment>
<protein>
    <submittedName>
        <fullName evidence="5">Alpha-hydroxy acid oxidase</fullName>
        <ecNumber evidence="5">1.-.-.-</ecNumber>
    </submittedName>
</protein>
<dbReference type="InterPro" id="IPR012133">
    <property type="entry name" value="Alpha-hydoxy_acid_DH_FMN"/>
</dbReference>
<evidence type="ECO:0000259" key="4">
    <source>
        <dbReference type="PROSITE" id="PS51349"/>
    </source>
</evidence>
<name>A0ABW8NDD1_9GAMM</name>